<accession>A0A432VBK0</accession>
<evidence type="ECO:0000256" key="7">
    <source>
        <dbReference type="PIRSR" id="PIRSR000138-2"/>
    </source>
</evidence>
<dbReference type="Gene3D" id="3.20.20.70">
    <property type="entry name" value="Aldolase class I"/>
    <property type="match status" value="1"/>
</dbReference>
<feature type="binding site" evidence="7">
    <location>
        <position position="25"/>
    </location>
    <ligand>
        <name>glyoxylate</name>
        <dbReference type="ChEBI" id="CHEBI:36655"/>
    </ligand>
</feature>
<protein>
    <submittedName>
        <fullName evidence="9">Alpha-hydroxy-acid oxidizing protein</fullName>
    </submittedName>
</protein>
<feature type="binding site" evidence="7">
    <location>
        <position position="273"/>
    </location>
    <ligand>
        <name>glyoxylate</name>
        <dbReference type="ChEBI" id="CHEBI:36655"/>
    </ligand>
</feature>
<feature type="binding site" evidence="7">
    <location>
        <begin position="326"/>
        <end position="327"/>
    </location>
    <ligand>
        <name>FMN</name>
        <dbReference type="ChEBI" id="CHEBI:58210"/>
    </ligand>
</feature>
<evidence type="ECO:0000256" key="2">
    <source>
        <dbReference type="ARBA" id="ARBA00022630"/>
    </source>
</evidence>
<keyword evidence="3 7" id="KW-0288">FMN</keyword>
<dbReference type="FunFam" id="3.20.20.70:FF:000029">
    <property type="entry name" value="L-lactate dehydrogenase"/>
    <property type="match status" value="1"/>
</dbReference>
<dbReference type="RefSeq" id="WP_128625755.1">
    <property type="nucleotide sequence ID" value="NZ_RKST01000001.1"/>
</dbReference>
<dbReference type="Proteomes" id="UP000281647">
    <property type="component" value="Unassembled WGS sequence"/>
</dbReference>
<evidence type="ECO:0000256" key="5">
    <source>
        <dbReference type="ARBA" id="ARBA00024042"/>
    </source>
</evidence>
<dbReference type="GO" id="GO:0004459">
    <property type="term" value="F:L-lactate dehydrogenase (NAD+) activity"/>
    <property type="evidence" value="ECO:0007669"/>
    <property type="project" value="TreeGrafter"/>
</dbReference>
<gene>
    <name evidence="9" type="ORF">EET67_01015</name>
</gene>
<keyword evidence="2 7" id="KW-0285">Flavoprotein</keyword>
<dbReference type="InterPro" id="IPR037396">
    <property type="entry name" value="FMN_HAD"/>
</dbReference>
<comment type="cofactor">
    <cofactor evidence="1">
        <name>FMN</name>
        <dbReference type="ChEBI" id="CHEBI:58210"/>
    </cofactor>
</comment>
<feature type="binding site" evidence="7">
    <location>
        <position position="276"/>
    </location>
    <ligand>
        <name>glyoxylate</name>
        <dbReference type="ChEBI" id="CHEBI:36655"/>
    </ligand>
</feature>
<dbReference type="GO" id="GO:0009060">
    <property type="term" value="P:aerobic respiration"/>
    <property type="evidence" value="ECO:0007669"/>
    <property type="project" value="TreeGrafter"/>
</dbReference>
<dbReference type="PANTHER" id="PTHR10578">
    <property type="entry name" value="S -2-HYDROXY-ACID OXIDASE-RELATED"/>
    <property type="match status" value="1"/>
</dbReference>
<dbReference type="PANTHER" id="PTHR10578:SF107">
    <property type="entry name" value="2-HYDROXYACID OXIDASE 1"/>
    <property type="match status" value="1"/>
</dbReference>
<dbReference type="CDD" id="cd02809">
    <property type="entry name" value="alpha_hydroxyacid_oxid_FMN"/>
    <property type="match status" value="1"/>
</dbReference>
<feature type="binding site" evidence="7">
    <location>
        <begin position="78"/>
        <end position="80"/>
    </location>
    <ligand>
        <name>FMN</name>
        <dbReference type="ChEBI" id="CHEBI:58210"/>
    </ligand>
</feature>
<dbReference type="InterPro" id="IPR000262">
    <property type="entry name" value="FMN-dep_DH"/>
</dbReference>
<evidence type="ECO:0000256" key="1">
    <source>
        <dbReference type="ARBA" id="ARBA00001917"/>
    </source>
</evidence>
<evidence type="ECO:0000256" key="6">
    <source>
        <dbReference type="PIRSR" id="PIRSR000138-1"/>
    </source>
</evidence>
<dbReference type="SUPFAM" id="SSF51395">
    <property type="entry name" value="FMN-linked oxidoreductases"/>
    <property type="match status" value="1"/>
</dbReference>
<feature type="active site" description="Proton acceptor" evidence="6">
    <location>
        <position position="273"/>
    </location>
</feature>
<evidence type="ECO:0000313" key="9">
    <source>
        <dbReference type="EMBL" id="RUM99515.1"/>
    </source>
</evidence>
<dbReference type="InterPro" id="IPR008259">
    <property type="entry name" value="FMN_hydac_DH_AS"/>
</dbReference>
<dbReference type="PIRSF" id="PIRSF000138">
    <property type="entry name" value="Al-hdrx_acd_dh"/>
    <property type="match status" value="1"/>
</dbReference>
<reference evidence="9 10" key="1">
    <citation type="submission" date="2018-11" db="EMBL/GenBank/DDBJ databases">
        <title>Pseudaminobacter arsenicus sp. nov., an arsenic-resistant bacterium isolated from arsenic-rich aquifers.</title>
        <authorList>
            <person name="Mu Y."/>
        </authorList>
    </citation>
    <scope>NUCLEOTIDE SEQUENCE [LARGE SCALE GENOMIC DNA]</scope>
    <source>
        <strain evidence="9 10">CB3</strain>
    </source>
</reference>
<feature type="binding site" evidence="7">
    <location>
        <position position="127"/>
    </location>
    <ligand>
        <name>FMN</name>
        <dbReference type="ChEBI" id="CHEBI:58210"/>
    </ligand>
</feature>
<dbReference type="NCBIfam" id="NF008398">
    <property type="entry name" value="PRK11197.1"/>
    <property type="match status" value="1"/>
</dbReference>
<name>A0A432VBK0_9HYPH</name>
<evidence type="ECO:0000313" key="10">
    <source>
        <dbReference type="Proteomes" id="UP000281647"/>
    </source>
</evidence>
<comment type="caution">
    <text evidence="9">The sequence shown here is derived from an EMBL/GenBank/DDBJ whole genome shotgun (WGS) entry which is preliminary data.</text>
</comment>
<feature type="binding site" evidence="7">
    <location>
        <position position="107"/>
    </location>
    <ligand>
        <name>FMN</name>
        <dbReference type="ChEBI" id="CHEBI:58210"/>
    </ligand>
</feature>
<dbReference type="AlphaFoldDB" id="A0A432VBK0"/>
<sequence length="377" mass="41019">MRTVANLSDLERIARRKIPKWVFEYAHGGSYDERTMNANRDDLLAIKLEQRVLVDVSSRQFETSIAGMPMALPLAIAPTGLAGFFHPDGEIHSARAAKAAGIPYCLSTVSICSIEDVAEATGPFWFQIYVMRDQGFTRSLIERAKAAGCPALVLTVDLPLQAQRHRDIRNGLVVPPRLTPRNLMEMALKYRWSIGVAKAGRFSFGNFRDVKTSGMTTFAQWVADSFDPSFTWDDVGWIREMWQGKLIVKGVLNVNDARMALKVGADAVVVSNHGGRQLDGAPSSISVLPAIADALDGTELILDGGIRNGQDVLKALALGARACLIGRAQLYGLAAAGEVGVSKVIDLIRKELDTSMALTGCIDVRKVFRSVIHAPSK</sequence>
<dbReference type="EMBL" id="RKST01000001">
    <property type="protein sequence ID" value="RUM99515.1"/>
    <property type="molecule type" value="Genomic_DNA"/>
</dbReference>
<evidence type="ECO:0000256" key="3">
    <source>
        <dbReference type="ARBA" id="ARBA00022643"/>
    </source>
</evidence>
<evidence type="ECO:0000256" key="4">
    <source>
        <dbReference type="ARBA" id="ARBA00023002"/>
    </source>
</evidence>
<dbReference type="GO" id="GO:0005886">
    <property type="term" value="C:plasma membrane"/>
    <property type="evidence" value="ECO:0007669"/>
    <property type="project" value="TreeGrafter"/>
</dbReference>
<feature type="domain" description="FMN hydroxy acid dehydrogenase" evidence="8">
    <location>
        <begin position="1"/>
        <end position="377"/>
    </location>
</feature>
<dbReference type="InterPro" id="IPR013785">
    <property type="entry name" value="Aldolase_TIM"/>
</dbReference>
<organism evidence="9 10">
    <name type="scientific">Borborobacter arsenicus</name>
    <dbReference type="NCBI Taxonomy" id="1851146"/>
    <lineage>
        <taxon>Bacteria</taxon>
        <taxon>Pseudomonadati</taxon>
        <taxon>Pseudomonadota</taxon>
        <taxon>Alphaproteobacteria</taxon>
        <taxon>Hyphomicrobiales</taxon>
        <taxon>Phyllobacteriaceae</taxon>
        <taxon>Borborobacter</taxon>
    </lineage>
</organism>
<evidence type="ECO:0000259" key="8">
    <source>
        <dbReference type="PROSITE" id="PS51349"/>
    </source>
</evidence>
<feature type="binding site" evidence="7">
    <location>
        <position position="271"/>
    </location>
    <ligand>
        <name>FMN</name>
        <dbReference type="ChEBI" id="CHEBI:58210"/>
    </ligand>
</feature>
<dbReference type="PROSITE" id="PS51349">
    <property type="entry name" value="FMN_HYDROXY_ACID_DH_2"/>
    <property type="match status" value="1"/>
</dbReference>
<proteinExistence type="inferred from homology"/>
<feature type="binding site" evidence="7">
    <location>
        <position position="129"/>
    </location>
    <ligand>
        <name>glyoxylate</name>
        <dbReference type="ChEBI" id="CHEBI:36655"/>
    </ligand>
</feature>
<feature type="binding site" evidence="7">
    <location>
        <position position="155"/>
    </location>
    <ligand>
        <name>FMN</name>
        <dbReference type="ChEBI" id="CHEBI:58210"/>
    </ligand>
</feature>
<dbReference type="Pfam" id="PF01070">
    <property type="entry name" value="FMN_dh"/>
    <property type="match status" value="1"/>
</dbReference>
<comment type="similarity">
    <text evidence="5">Belongs to the FMN-dependent alpha-hydroxy acid dehydrogenase family.</text>
</comment>
<dbReference type="PROSITE" id="PS00557">
    <property type="entry name" value="FMN_HYDROXY_ACID_DH_1"/>
    <property type="match status" value="1"/>
</dbReference>
<feature type="binding site" evidence="7">
    <location>
        <position position="164"/>
    </location>
    <ligand>
        <name>glyoxylate</name>
        <dbReference type="ChEBI" id="CHEBI:36655"/>
    </ligand>
</feature>
<feature type="binding site" evidence="7">
    <location>
        <begin position="303"/>
        <end position="307"/>
    </location>
    <ligand>
        <name>FMN</name>
        <dbReference type="ChEBI" id="CHEBI:58210"/>
    </ligand>
</feature>
<dbReference type="GO" id="GO:0010181">
    <property type="term" value="F:FMN binding"/>
    <property type="evidence" value="ECO:0007669"/>
    <property type="project" value="InterPro"/>
</dbReference>
<feature type="binding site" evidence="7">
    <location>
        <position position="249"/>
    </location>
    <ligand>
        <name>FMN</name>
        <dbReference type="ChEBI" id="CHEBI:58210"/>
    </ligand>
</feature>
<keyword evidence="4" id="KW-0560">Oxidoreductase</keyword>
<keyword evidence="10" id="KW-1185">Reference proteome</keyword>
<dbReference type="InterPro" id="IPR012133">
    <property type="entry name" value="Alpha-hydoxy_acid_DH_FMN"/>
</dbReference>
<dbReference type="OrthoDB" id="9770452at2"/>